<keyword evidence="3" id="KW-1185">Reference proteome</keyword>
<evidence type="ECO:0000259" key="1">
    <source>
        <dbReference type="Pfam" id="PF02746"/>
    </source>
</evidence>
<gene>
    <name evidence="2" type="ORF">FHX39_004149</name>
</gene>
<dbReference type="EMBL" id="JACHZG010000017">
    <property type="protein sequence ID" value="MBB3329151.1"/>
    <property type="molecule type" value="Genomic_DNA"/>
</dbReference>
<accession>A0A7W5P9Q0</accession>
<feature type="domain" description="Mandelate racemase/muconate lactonizing enzyme N-terminal" evidence="1">
    <location>
        <begin position="7"/>
        <end position="56"/>
    </location>
</feature>
<name>A0A7W5P9Q0_9ACTN</name>
<dbReference type="Pfam" id="PF02746">
    <property type="entry name" value="MR_MLE_N"/>
    <property type="match status" value="1"/>
</dbReference>
<dbReference type="Proteomes" id="UP000565572">
    <property type="component" value="Unassembled WGS sequence"/>
</dbReference>
<reference evidence="2 3" key="1">
    <citation type="submission" date="2020-08" db="EMBL/GenBank/DDBJ databases">
        <title>Sequencing the genomes of 1000 actinobacteria strains.</title>
        <authorList>
            <person name="Klenk H.-P."/>
        </authorList>
    </citation>
    <scope>NUCLEOTIDE SEQUENCE [LARGE SCALE GENOMIC DNA]</scope>
    <source>
        <strain evidence="2 3">DSM 11053</strain>
    </source>
</reference>
<protein>
    <submittedName>
        <fullName evidence="2">L-alanine-DL-glutamate epimerase-like enolase superfamily enzyme</fullName>
    </submittedName>
</protein>
<evidence type="ECO:0000313" key="3">
    <source>
        <dbReference type="Proteomes" id="UP000565572"/>
    </source>
</evidence>
<dbReference type="RefSeq" id="WP_198424114.1">
    <property type="nucleotide sequence ID" value="NZ_JACHZG010000017.1"/>
</dbReference>
<evidence type="ECO:0000313" key="2">
    <source>
        <dbReference type="EMBL" id="MBB3329151.1"/>
    </source>
</evidence>
<organism evidence="2 3">
    <name type="scientific">Microlunatus antarcticus</name>
    <dbReference type="NCBI Taxonomy" id="53388"/>
    <lineage>
        <taxon>Bacteria</taxon>
        <taxon>Bacillati</taxon>
        <taxon>Actinomycetota</taxon>
        <taxon>Actinomycetes</taxon>
        <taxon>Propionibacteriales</taxon>
        <taxon>Propionibacteriaceae</taxon>
        <taxon>Microlunatus</taxon>
    </lineage>
</organism>
<dbReference type="Gene3D" id="3.30.390.10">
    <property type="entry name" value="Enolase-like, N-terminal domain"/>
    <property type="match status" value="1"/>
</dbReference>
<sequence>MKITSVTTTVSSVAKDHPVRDAIQTLDRDGRCLVRIETDDGVVGESSTYFGREEASPALLAHLVD</sequence>
<comment type="caution">
    <text evidence="2">The sequence shown here is derived from an EMBL/GenBank/DDBJ whole genome shotgun (WGS) entry which is preliminary data.</text>
</comment>
<dbReference type="SUPFAM" id="SSF54826">
    <property type="entry name" value="Enolase N-terminal domain-like"/>
    <property type="match status" value="1"/>
</dbReference>
<dbReference type="InterPro" id="IPR013341">
    <property type="entry name" value="Mandelate_racemase_N_dom"/>
</dbReference>
<proteinExistence type="predicted"/>
<dbReference type="AlphaFoldDB" id="A0A7W5P9Q0"/>
<feature type="non-terminal residue" evidence="2">
    <location>
        <position position="65"/>
    </location>
</feature>
<dbReference type="InterPro" id="IPR029017">
    <property type="entry name" value="Enolase-like_N"/>
</dbReference>